<keyword evidence="4" id="KW-0521">NADP</keyword>
<evidence type="ECO:0000256" key="4">
    <source>
        <dbReference type="ARBA" id="ARBA00022857"/>
    </source>
</evidence>
<dbReference type="SUPFAM" id="SSF51905">
    <property type="entry name" value="FAD/NAD(P)-binding domain"/>
    <property type="match status" value="2"/>
</dbReference>
<comment type="similarity">
    <text evidence="1">Belongs to the FMO family.</text>
</comment>
<evidence type="ECO:0000313" key="7">
    <source>
        <dbReference type="Proteomes" id="UP000603453"/>
    </source>
</evidence>
<dbReference type="InterPro" id="IPR020946">
    <property type="entry name" value="Flavin_mOase-like"/>
</dbReference>
<dbReference type="OrthoDB" id="66881at2759"/>
<dbReference type="PRINTS" id="PR00370">
    <property type="entry name" value="FMOXYGENASE"/>
</dbReference>
<proteinExistence type="inferred from homology"/>
<keyword evidence="2" id="KW-0285">Flavoprotein</keyword>
<dbReference type="Pfam" id="PF00743">
    <property type="entry name" value="FMO-like"/>
    <property type="match status" value="2"/>
</dbReference>
<dbReference type="Proteomes" id="UP000603453">
    <property type="component" value="Unassembled WGS sequence"/>
</dbReference>
<dbReference type="InterPro" id="IPR036188">
    <property type="entry name" value="FAD/NAD-bd_sf"/>
</dbReference>
<dbReference type="Gene3D" id="3.50.50.60">
    <property type="entry name" value="FAD/NAD(P)-binding domain"/>
    <property type="match status" value="2"/>
</dbReference>
<evidence type="ECO:0000256" key="5">
    <source>
        <dbReference type="ARBA" id="ARBA00023002"/>
    </source>
</evidence>
<gene>
    <name evidence="6" type="ORF">INT47_004698</name>
</gene>
<evidence type="ECO:0000256" key="2">
    <source>
        <dbReference type="ARBA" id="ARBA00022630"/>
    </source>
</evidence>
<keyword evidence="3" id="KW-0274">FAD</keyword>
<reference evidence="6" key="1">
    <citation type="submission" date="2020-12" db="EMBL/GenBank/DDBJ databases">
        <title>Metabolic potential, ecology and presence of endohyphal bacteria is reflected in genomic diversity of Mucoromycotina.</title>
        <authorList>
            <person name="Muszewska A."/>
            <person name="Okrasinska A."/>
            <person name="Steczkiewicz K."/>
            <person name="Drgas O."/>
            <person name="Orlowska M."/>
            <person name="Perlinska-Lenart U."/>
            <person name="Aleksandrzak-Piekarczyk T."/>
            <person name="Szatraj K."/>
            <person name="Zielenkiewicz U."/>
            <person name="Pilsyk S."/>
            <person name="Malc E."/>
            <person name="Mieczkowski P."/>
            <person name="Kruszewska J.S."/>
            <person name="Biernat P."/>
            <person name="Pawlowska J."/>
        </authorList>
    </citation>
    <scope>NUCLEOTIDE SEQUENCE</scope>
    <source>
        <strain evidence="6">WA0000017839</strain>
    </source>
</reference>
<organism evidence="6 7">
    <name type="scientific">Mucor saturninus</name>
    <dbReference type="NCBI Taxonomy" id="64648"/>
    <lineage>
        <taxon>Eukaryota</taxon>
        <taxon>Fungi</taxon>
        <taxon>Fungi incertae sedis</taxon>
        <taxon>Mucoromycota</taxon>
        <taxon>Mucoromycotina</taxon>
        <taxon>Mucoromycetes</taxon>
        <taxon>Mucorales</taxon>
        <taxon>Mucorineae</taxon>
        <taxon>Mucoraceae</taxon>
        <taxon>Mucor</taxon>
    </lineage>
</organism>
<name>A0A8H7QLL3_9FUNG</name>
<keyword evidence="7" id="KW-1185">Reference proteome</keyword>
<keyword evidence="5" id="KW-0560">Oxidoreductase</keyword>
<evidence type="ECO:0000313" key="6">
    <source>
        <dbReference type="EMBL" id="KAG2193831.1"/>
    </source>
</evidence>
<dbReference type="InterPro" id="IPR050346">
    <property type="entry name" value="FMO-like"/>
</dbReference>
<dbReference type="InterPro" id="IPR000960">
    <property type="entry name" value="Flavin_mOase"/>
</dbReference>
<protein>
    <recommendedName>
        <fullName evidence="8">Flavin-containing monooxygenase</fullName>
    </recommendedName>
</protein>
<accession>A0A8H7QLL3</accession>
<evidence type="ECO:0000256" key="3">
    <source>
        <dbReference type="ARBA" id="ARBA00022827"/>
    </source>
</evidence>
<dbReference type="GO" id="GO:0050661">
    <property type="term" value="F:NADP binding"/>
    <property type="evidence" value="ECO:0007669"/>
    <property type="project" value="InterPro"/>
</dbReference>
<dbReference type="PANTHER" id="PTHR23023">
    <property type="entry name" value="DIMETHYLANILINE MONOOXYGENASE"/>
    <property type="match status" value="1"/>
</dbReference>
<dbReference type="GO" id="GO:0050660">
    <property type="term" value="F:flavin adenine dinucleotide binding"/>
    <property type="evidence" value="ECO:0007669"/>
    <property type="project" value="InterPro"/>
</dbReference>
<dbReference type="GO" id="GO:0004499">
    <property type="term" value="F:N,N-dimethylaniline monooxygenase activity"/>
    <property type="evidence" value="ECO:0007669"/>
    <property type="project" value="InterPro"/>
</dbReference>
<sequence length="540" mass="61068">MKHEKKTLEETVQLSLAEAEEALKHPFVFKKPIKNVAVIGAGPSGLPSARHLRDAGMNVRVFERKSDVGGIWNYSDTAPLKPKIPTSRVSRAIDPEAFTAPLEGRDKKTVEMTPETQKLLLRKCPPTACYRDLYNNTSVHLFNYPDFPYPKDTPHWAPHTITKEYFQRYAKEFDLLPLIEFNTCVELVAKNKENDTWEVSLCKFDVYPSGLVRVSRWKETFDAVVGASGLHQEPFVPDIKDLTAWNKMWPDKASHSQQYRRPEDFKDKDVLVVGGAISAVDVVRGLEGFAKSITMSIDGPVETPFYILNLIRSKIPESVVIKPNIAAFSDADGNVDGTILFTDDSTLQVDHVIFCTGFINRLKYLGDLVIRKEEEELEKEKDVFPGPSYANVPESHVVVSSKFPLNVYREVFVMSDPTLAFVGFPPYFSTPSHFDTHARTVARVWSGNAKLPNAQLMDKFTSEFVSGISPLEIFHADRQRREPFIQWINHHAAALNPDLPKLENYPADYEERGDYTMTIWSAISDENVAATKKRVQESLA</sequence>
<dbReference type="AlphaFoldDB" id="A0A8H7QLL3"/>
<evidence type="ECO:0008006" key="8">
    <source>
        <dbReference type="Google" id="ProtNLM"/>
    </source>
</evidence>
<evidence type="ECO:0000256" key="1">
    <source>
        <dbReference type="ARBA" id="ARBA00009183"/>
    </source>
</evidence>
<dbReference type="EMBL" id="JAEPRD010000214">
    <property type="protein sequence ID" value="KAG2193831.1"/>
    <property type="molecule type" value="Genomic_DNA"/>
</dbReference>
<comment type="caution">
    <text evidence="6">The sequence shown here is derived from an EMBL/GenBank/DDBJ whole genome shotgun (WGS) entry which is preliminary data.</text>
</comment>